<feature type="region of interest" description="Disordered" evidence="1">
    <location>
        <begin position="147"/>
        <end position="175"/>
    </location>
</feature>
<evidence type="ECO:0000256" key="1">
    <source>
        <dbReference type="SAM" id="MobiDB-lite"/>
    </source>
</evidence>
<feature type="signal peptide" evidence="2">
    <location>
        <begin position="1"/>
        <end position="26"/>
    </location>
</feature>
<evidence type="ECO:0000313" key="5">
    <source>
        <dbReference type="Proteomes" id="UP000503088"/>
    </source>
</evidence>
<dbReference type="Proteomes" id="UP000503088">
    <property type="component" value="Chromosome"/>
</dbReference>
<feature type="chain" id="PRO_5038962116" evidence="2">
    <location>
        <begin position="27"/>
        <end position="288"/>
    </location>
</feature>
<proteinExistence type="predicted"/>
<keyword evidence="4" id="KW-0645">Protease</keyword>
<evidence type="ECO:0000259" key="3">
    <source>
        <dbReference type="Pfam" id="PF14343"/>
    </source>
</evidence>
<evidence type="ECO:0000256" key="2">
    <source>
        <dbReference type="SAM" id="SignalP"/>
    </source>
</evidence>
<dbReference type="KEGG" id="kpul:GXN76_12245"/>
<dbReference type="AlphaFoldDB" id="A0A7D3XJJ0"/>
<keyword evidence="4" id="KW-0378">Hydrolase</keyword>
<dbReference type="GO" id="GO:0006508">
    <property type="term" value="P:proteolysis"/>
    <property type="evidence" value="ECO:0007669"/>
    <property type="project" value="UniProtKB-KW"/>
</dbReference>
<gene>
    <name evidence="4" type="ORF">GXN76_12245</name>
</gene>
<keyword evidence="2" id="KW-0732">Signal</keyword>
<feature type="domain" description="PrcB C-terminal" evidence="3">
    <location>
        <begin position="202"/>
        <end position="259"/>
    </location>
</feature>
<reference evidence="4 5" key="1">
    <citation type="submission" date="2020-01" db="EMBL/GenBank/DDBJ databases">
        <authorList>
            <person name="Gulvik C.A."/>
            <person name="Batra D.G."/>
        </authorList>
    </citation>
    <scope>NUCLEOTIDE SEQUENCE [LARGE SCALE GENOMIC DNA]</scope>
    <source>
        <strain evidence="4 5">W9323</strain>
    </source>
</reference>
<feature type="domain" description="PrcB C-terminal" evidence="3">
    <location>
        <begin position="82"/>
        <end position="138"/>
    </location>
</feature>
<sequence length="288" mass="31687">MPSWQVIKTMLTLSLTTGLIGCSLYASDGSQDTGESANPQPLSFEQQSTWDLPEKVAAKVKEMEKLTQESPAHAEVKAAGKTFVLLTPGHRQTGGYSLRINEVEQLGNRIKISAEELSPSQDSFNTQALNTPVTVISLKPNTADPQFDYSIQPVKEKSPTSQSLKYQKEPPTDLPQTVHDQTEKLKQQNQVAHSAVPFGDRIYFIVALGQRPTGGYQIHVDKITQSDSEIHIHVEEIAPSPGMMVTQIITNPTEVVSIPKPKGKKDFIFHISSTPPDNPGFENGKMKK</sequence>
<dbReference type="GO" id="GO:0008233">
    <property type="term" value="F:peptidase activity"/>
    <property type="evidence" value="ECO:0007669"/>
    <property type="project" value="UniProtKB-KW"/>
</dbReference>
<accession>A0A7D3XJJ0</accession>
<dbReference type="EMBL" id="CP048104">
    <property type="protein sequence ID" value="QKG85164.1"/>
    <property type="molecule type" value="Genomic_DNA"/>
</dbReference>
<organism evidence="4 5">
    <name type="scientific">Kroppenstedtia pulmonis</name>
    <dbReference type="NCBI Taxonomy" id="1380685"/>
    <lineage>
        <taxon>Bacteria</taxon>
        <taxon>Bacillati</taxon>
        <taxon>Bacillota</taxon>
        <taxon>Bacilli</taxon>
        <taxon>Bacillales</taxon>
        <taxon>Thermoactinomycetaceae</taxon>
        <taxon>Kroppenstedtia</taxon>
    </lineage>
</organism>
<dbReference type="RefSeq" id="WP_173223560.1">
    <property type="nucleotide sequence ID" value="NZ_CP048104.1"/>
</dbReference>
<feature type="region of interest" description="Disordered" evidence="1">
    <location>
        <begin position="29"/>
        <end position="48"/>
    </location>
</feature>
<keyword evidence="5" id="KW-1185">Reference proteome</keyword>
<dbReference type="Pfam" id="PF14343">
    <property type="entry name" value="PrcB_C"/>
    <property type="match status" value="2"/>
</dbReference>
<protein>
    <submittedName>
        <fullName evidence="4">Protease complex subunit PrcB family protein</fullName>
    </submittedName>
</protein>
<dbReference type="InterPro" id="IPR025748">
    <property type="entry name" value="PrcB_C_dom"/>
</dbReference>
<name>A0A7D3XJJ0_9BACL</name>
<evidence type="ECO:0000313" key="4">
    <source>
        <dbReference type="EMBL" id="QKG85164.1"/>
    </source>
</evidence>